<protein>
    <submittedName>
        <fullName evidence="1">Uncharacterized protein</fullName>
    </submittedName>
</protein>
<evidence type="ECO:0000313" key="2">
    <source>
        <dbReference type="Proteomes" id="UP000315295"/>
    </source>
</evidence>
<accession>A0A540NNB0</accession>
<dbReference type="EMBL" id="VIEB01000022">
    <property type="protein sequence ID" value="TQE12123.1"/>
    <property type="molecule type" value="Genomic_DNA"/>
</dbReference>
<gene>
    <name evidence="1" type="ORF">C1H46_002193</name>
</gene>
<keyword evidence="2" id="KW-1185">Reference proteome</keyword>
<organism evidence="1 2">
    <name type="scientific">Malus baccata</name>
    <name type="common">Siberian crab apple</name>
    <name type="synonym">Pyrus baccata</name>
    <dbReference type="NCBI Taxonomy" id="106549"/>
    <lineage>
        <taxon>Eukaryota</taxon>
        <taxon>Viridiplantae</taxon>
        <taxon>Streptophyta</taxon>
        <taxon>Embryophyta</taxon>
        <taxon>Tracheophyta</taxon>
        <taxon>Spermatophyta</taxon>
        <taxon>Magnoliopsida</taxon>
        <taxon>eudicotyledons</taxon>
        <taxon>Gunneridae</taxon>
        <taxon>Pentapetalae</taxon>
        <taxon>rosids</taxon>
        <taxon>fabids</taxon>
        <taxon>Rosales</taxon>
        <taxon>Rosaceae</taxon>
        <taxon>Amygdaloideae</taxon>
        <taxon>Maleae</taxon>
        <taxon>Malus</taxon>
    </lineage>
</organism>
<name>A0A540NNB0_MALBA</name>
<sequence>MACCWYLGSVSQDSSPECMLPYRPSLVLECSRRKKKLSRGLDGPLVSRCPPAGRLCPRVEKLGAFDPRVLVKSQGQEAVDIASVVQAVIFLAVETARESSFLAAWRAVDGAGEMEPKGWAAGSDSHTLMYGTEIFGGVVASVTATLVFPT</sequence>
<evidence type="ECO:0000313" key="1">
    <source>
        <dbReference type="EMBL" id="TQE12123.1"/>
    </source>
</evidence>
<reference evidence="1 2" key="1">
    <citation type="journal article" date="2019" name="G3 (Bethesda)">
        <title>Sequencing of a Wild Apple (Malus baccata) Genome Unravels the Differences Between Cultivated and Wild Apple Species Regarding Disease Resistance and Cold Tolerance.</title>
        <authorList>
            <person name="Chen X."/>
        </authorList>
    </citation>
    <scope>NUCLEOTIDE SEQUENCE [LARGE SCALE GENOMIC DNA]</scope>
    <source>
        <strain evidence="2">cv. Shandingzi</strain>
        <tissue evidence="1">Leaves</tissue>
    </source>
</reference>
<dbReference type="Proteomes" id="UP000315295">
    <property type="component" value="Unassembled WGS sequence"/>
</dbReference>
<proteinExistence type="predicted"/>
<dbReference type="AlphaFoldDB" id="A0A540NNB0"/>
<comment type="caution">
    <text evidence="1">The sequence shown here is derived from an EMBL/GenBank/DDBJ whole genome shotgun (WGS) entry which is preliminary data.</text>
</comment>